<reference evidence="3 4" key="2">
    <citation type="journal article" date="2010" name="Nucleic Acids Res.">
        <title>BeetleBase in 2010: revisions to provide comprehensive genomic information for Tribolium castaneum.</title>
        <authorList>
            <person name="Kim H.S."/>
            <person name="Murphy T."/>
            <person name="Xia J."/>
            <person name="Caragea D."/>
            <person name="Park Y."/>
            <person name="Beeman R.W."/>
            <person name="Lorenzen M.D."/>
            <person name="Butcher S."/>
            <person name="Manak J.R."/>
            <person name="Brown S.J."/>
        </authorList>
    </citation>
    <scope>GENOME REANNOTATION</scope>
    <source>
        <strain evidence="3 4">Georgia GA2</strain>
    </source>
</reference>
<keyword evidence="4" id="KW-1185">Reference proteome</keyword>
<dbReference type="Proteomes" id="UP000007266">
    <property type="component" value="Linkage group 8"/>
</dbReference>
<dbReference type="SUPFAM" id="SSF50370">
    <property type="entry name" value="Ricin B-like lectins"/>
    <property type="match status" value="1"/>
</dbReference>
<reference evidence="3 4" key="1">
    <citation type="journal article" date="2008" name="Nature">
        <title>The genome of the model beetle and pest Tribolium castaneum.</title>
        <authorList>
            <consortium name="Tribolium Genome Sequencing Consortium"/>
            <person name="Richards S."/>
            <person name="Gibbs R.A."/>
            <person name="Weinstock G.M."/>
            <person name="Brown S.J."/>
            <person name="Denell R."/>
            <person name="Beeman R.W."/>
            <person name="Gibbs R."/>
            <person name="Beeman R.W."/>
            <person name="Brown S.J."/>
            <person name="Bucher G."/>
            <person name="Friedrich M."/>
            <person name="Grimmelikhuijzen C.J."/>
            <person name="Klingler M."/>
            <person name="Lorenzen M."/>
            <person name="Richards S."/>
            <person name="Roth S."/>
            <person name="Schroder R."/>
            <person name="Tautz D."/>
            <person name="Zdobnov E.M."/>
            <person name="Muzny D."/>
            <person name="Gibbs R.A."/>
            <person name="Weinstock G.M."/>
            <person name="Attaway T."/>
            <person name="Bell S."/>
            <person name="Buhay C.J."/>
            <person name="Chandrabose M.N."/>
            <person name="Chavez D."/>
            <person name="Clerk-Blankenburg K.P."/>
            <person name="Cree A."/>
            <person name="Dao M."/>
            <person name="Davis C."/>
            <person name="Chacko J."/>
            <person name="Dinh H."/>
            <person name="Dugan-Rocha S."/>
            <person name="Fowler G."/>
            <person name="Garner T.T."/>
            <person name="Garnes J."/>
            <person name="Gnirke A."/>
            <person name="Hawes A."/>
            <person name="Hernandez J."/>
            <person name="Hines S."/>
            <person name="Holder M."/>
            <person name="Hume J."/>
            <person name="Jhangiani S.N."/>
            <person name="Joshi V."/>
            <person name="Khan Z.M."/>
            <person name="Jackson L."/>
            <person name="Kovar C."/>
            <person name="Kowis A."/>
            <person name="Lee S."/>
            <person name="Lewis L.R."/>
            <person name="Margolis J."/>
            <person name="Morgan M."/>
            <person name="Nazareth L.V."/>
            <person name="Nguyen N."/>
            <person name="Okwuonu G."/>
            <person name="Parker D."/>
            <person name="Richards S."/>
            <person name="Ruiz S.J."/>
            <person name="Santibanez J."/>
            <person name="Savard J."/>
            <person name="Scherer S.E."/>
            <person name="Schneider B."/>
            <person name="Sodergren E."/>
            <person name="Tautz D."/>
            <person name="Vattahil S."/>
            <person name="Villasana D."/>
            <person name="White C.S."/>
            <person name="Wright R."/>
            <person name="Park Y."/>
            <person name="Beeman R.W."/>
            <person name="Lord J."/>
            <person name="Oppert B."/>
            <person name="Lorenzen M."/>
            <person name="Brown S."/>
            <person name="Wang L."/>
            <person name="Savard J."/>
            <person name="Tautz D."/>
            <person name="Richards S."/>
            <person name="Weinstock G."/>
            <person name="Gibbs R.A."/>
            <person name="Liu Y."/>
            <person name="Worley K."/>
            <person name="Weinstock G."/>
            <person name="Elsik C.G."/>
            <person name="Reese J.T."/>
            <person name="Elhaik E."/>
            <person name="Landan G."/>
            <person name="Graur D."/>
            <person name="Arensburger P."/>
            <person name="Atkinson P."/>
            <person name="Beeman R.W."/>
            <person name="Beidler J."/>
            <person name="Brown S.J."/>
            <person name="Demuth J.P."/>
            <person name="Drury D.W."/>
            <person name="Du Y.Z."/>
            <person name="Fujiwara H."/>
            <person name="Lorenzen M."/>
            <person name="Maselli V."/>
            <person name="Osanai M."/>
            <person name="Park Y."/>
            <person name="Robertson H.M."/>
            <person name="Tu Z."/>
            <person name="Wang J.J."/>
            <person name="Wang S."/>
            <person name="Richards S."/>
            <person name="Song H."/>
            <person name="Zhang L."/>
            <person name="Sodergren E."/>
            <person name="Werner D."/>
            <person name="Stanke M."/>
            <person name="Morgenstern B."/>
            <person name="Solovyev V."/>
            <person name="Kosarev P."/>
            <person name="Brown G."/>
            <person name="Chen H.C."/>
            <person name="Ermolaeva O."/>
            <person name="Hlavina W."/>
            <person name="Kapustin Y."/>
            <person name="Kiryutin B."/>
            <person name="Kitts P."/>
            <person name="Maglott D."/>
            <person name="Pruitt K."/>
            <person name="Sapojnikov V."/>
            <person name="Souvorov A."/>
            <person name="Mackey A.J."/>
            <person name="Waterhouse R.M."/>
            <person name="Wyder S."/>
            <person name="Zdobnov E.M."/>
            <person name="Zdobnov E.M."/>
            <person name="Wyder S."/>
            <person name="Kriventseva E.V."/>
            <person name="Kadowaki T."/>
            <person name="Bork P."/>
            <person name="Aranda M."/>
            <person name="Bao R."/>
            <person name="Beermann A."/>
            <person name="Berns N."/>
            <person name="Bolognesi R."/>
            <person name="Bonneton F."/>
            <person name="Bopp D."/>
            <person name="Brown S.J."/>
            <person name="Bucher G."/>
            <person name="Butts T."/>
            <person name="Chaumot A."/>
            <person name="Denell R.E."/>
            <person name="Ferrier D.E."/>
            <person name="Friedrich M."/>
            <person name="Gordon C.M."/>
            <person name="Jindra M."/>
            <person name="Klingler M."/>
            <person name="Lan Q."/>
            <person name="Lattorff H.M."/>
            <person name="Laudet V."/>
            <person name="von Levetsow C."/>
            <person name="Liu Z."/>
            <person name="Lutz R."/>
            <person name="Lynch J.A."/>
            <person name="da Fonseca R.N."/>
            <person name="Posnien N."/>
            <person name="Reuter R."/>
            <person name="Roth S."/>
            <person name="Savard J."/>
            <person name="Schinko J.B."/>
            <person name="Schmitt C."/>
            <person name="Schoppmeier M."/>
            <person name="Schroder R."/>
            <person name="Shippy T.D."/>
            <person name="Simonnet F."/>
            <person name="Marques-Souza H."/>
            <person name="Tautz D."/>
            <person name="Tomoyasu Y."/>
            <person name="Trauner J."/>
            <person name="Van der Zee M."/>
            <person name="Vervoort M."/>
            <person name="Wittkopp N."/>
            <person name="Wimmer E.A."/>
            <person name="Yang X."/>
            <person name="Jones A.K."/>
            <person name="Sattelle D.B."/>
            <person name="Ebert P.R."/>
            <person name="Nelson D."/>
            <person name="Scott J.G."/>
            <person name="Beeman R.W."/>
            <person name="Muthukrishnan S."/>
            <person name="Kramer K.J."/>
            <person name="Arakane Y."/>
            <person name="Beeman R.W."/>
            <person name="Zhu Q."/>
            <person name="Hogenkamp D."/>
            <person name="Dixit R."/>
            <person name="Oppert B."/>
            <person name="Jiang H."/>
            <person name="Zou Z."/>
            <person name="Marshall J."/>
            <person name="Elpidina E."/>
            <person name="Vinokurov K."/>
            <person name="Oppert C."/>
            <person name="Zou Z."/>
            <person name="Evans J."/>
            <person name="Lu Z."/>
            <person name="Zhao P."/>
            <person name="Sumathipala N."/>
            <person name="Altincicek B."/>
            <person name="Vilcinskas A."/>
            <person name="Williams M."/>
            <person name="Hultmark D."/>
            <person name="Hetru C."/>
            <person name="Jiang H."/>
            <person name="Grimmelikhuijzen C.J."/>
            <person name="Hauser F."/>
            <person name="Cazzamali G."/>
            <person name="Williamson M."/>
            <person name="Park Y."/>
            <person name="Li B."/>
            <person name="Tanaka Y."/>
            <person name="Predel R."/>
            <person name="Neupert S."/>
            <person name="Schachtner J."/>
            <person name="Verleyen P."/>
            <person name="Raible F."/>
            <person name="Bork P."/>
            <person name="Friedrich M."/>
            <person name="Walden K.K."/>
            <person name="Robertson H.M."/>
            <person name="Angeli S."/>
            <person name="Foret S."/>
            <person name="Bucher G."/>
            <person name="Schuetz S."/>
            <person name="Maleszka R."/>
            <person name="Wimmer E.A."/>
            <person name="Beeman R.W."/>
            <person name="Lorenzen M."/>
            <person name="Tomoyasu Y."/>
            <person name="Miller S.C."/>
            <person name="Grossmann D."/>
            <person name="Bucher G."/>
        </authorList>
    </citation>
    <scope>NUCLEOTIDE SEQUENCE [LARGE SCALE GENOMIC DNA]</scope>
    <source>
        <strain evidence="3 4">Georgia GA2</strain>
    </source>
</reference>
<gene>
    <name evidence="3" type="primary">AUGUSTUS-3.0.2_33968</name>
    <name evidence="3" type="ORF">TcasGA2_TC033968</name>
</gene>
<feature type="chain" id="PRO_5007299739" description="Ricin B lectin domain-containing protein" evidence="1">
    <location>
        <begin position="19"/>
        <end position="161"/>
    </location>
</feature>
<evidence type="ECO:0000313" key="3">
    <source>
        <dbReference type="EMBL" id="KYB26099.1"/>
    </source>
</evidence>
<protein>
    <recommendedName>
        <fullName evidence="2">Ricin B lectin domain-containing protein</fullName>
    </recommendedName>
</protein>
<dbReference type="AlphaFoldDB" id="A0A139WDS3"/>
<dbReference type="EMBL" id="KQ971357">
    <property type="protein sequence ID" value="KYB26099.1"/>
    <property type="molecule type" value="Genomic_DNA"/>
</dbReference>
<evidence type="ECO:0000313" key="4">
    <source>
        <dbReference type="Proteomes" id="UP000007266"/>
    </source>
</evidence>
<dbReference type="InParanoid" id="A0A139WDS3"/>
<dbReference type="Gene3D" id="2.80.10.50">
    <property type="match status" value="1"/>
</dbReference>
<feature type="domain" description="Ricin B lectin" evidence="2">
    <location>
        <begin position="30"/>
        <end position="156"/>
    </location>
</feature>
<dbReference type="InterPro" id="IPR035992">
    <property type="entry name" value="Ricin_B-like_lectins"/>
</dbReference>
<dbReference type="KEGG" id="tca:103313786"/>
<proteinExistence type="predicted"/>
<name>A0A139WDS3_TRICA</name>
<evidence type="ECO:0000259" key="2">
    <source>
        <dbReference type="Pfam" id="PF00652"/>
    </source>
</evidence>
<accession>A0A139WDS3</accession>
<dbReference type="CDD" id="cd00161">
    <property type="entry name" value="beta-trefoil_Ricin-like"/>
    <property type="match status" value="1"/>
</dbReference>
<organism evidence="3 4">
    <name type="scientific">Tribolium castaneum</name>
    <name type="common">Red flour beetle</name>
    <dbReference type="NCBI Taxonomy" id="7070"/>
    <lineage>
        <taxon>Eukaryota</taxon>
        <taxon>Metazoa</taxon>
        <taxon>Ecdysozoa</taxon>
        <taxon>Arthropoda</taxon>
        <taxon>Hexapoda</taxon>
        <taxon>Insecta</taxon>
        <taxon>Pterygota</taxon>
        <taxon>Neoptera</taxon>
        <taxon>Endopterygota</taxon>
        <taxon>Coleoptera</taxon>
        <taxon>Polyphaga</taxon>
        <taxon>Cucujiformia</taxon>
        <taxon>Tenebrionidae</taxon>
        <taxon>Tenebrionidae incertae sedis</taxon>
        <taxon>Tribolium</taxon>
    </lineage>
</organism>
<dbReference type="InterPro" id="IPR000772">
    <property type="entry name" value="Ricin_B_lectin"/>
</dbReference>
<keyword evidence="1" id="KW-0732">Signal</keyword>
<feature type="signal peptide" evidence="1">
    <location>
        <begin position="1"/>
        <end position="18"/>
    </location>
</feature>
<sequence length="161" mass="17965">MNFICAFVLLFGVSIVTGGNETKYCESSEYFMIKHQKSGLVIDGKGEKLDQLKIETATKSMTQLWSLKMIEFGKFIIINRATGRVLDIRYNKGAGSDIIAFPKHCKRNQQWIIDHSTGHIAATYDNLVIEINAKNFVPGSGLVANPKKKGQPNQVFTIEPV</sequence>
<evidence type="ECO:0000256" key="1">
    <source>
        <dbReference type="SAM" id="SignalP"/>
    </source>
</evidence>
<dbReference type="OrthoDB" id="26589at2759"/>
<dbReference type="Pfam" id="PF00652">
    <property type="entry name" value="Ricin_B_lectin"/>
    <property type="match status" value="1"/>
</dbReference>